<name>A0ABP8GL30_9BURK</name>
<comment type="caution">
    <text evidence="4">The sequence shown here is derived from an EMBL/GenBank/DDBJ whole genome shotgun (WGS) entry which is preliminary data.</text>
</comment>
<dbReference type="Gene3D" id="3.40.718.10">
    <property type="entry name" value="Isopropylmalate Dehydrogenase"/>
    <property type="match status" value="1"/>
</dbReference>
<dbReference type="PANTHER" id="PTHR11835:SF34">
    <property type="entry name" value="ISOCITRATE DEHYDROGENASE [NAD] SUBUNIT ALPHA, MITOCHONDRIAL"/>
    <property type="match status" value="1"/>
</dbReference>
<dbReference type="PROSITE" id="PS00470">
    <property type="entry name" value="IDH_IMDH"/>
    <property type="match status" value="1"/>
</dbReference>
<protein>
    <submittedName>
        <fullName evidence="4">Isocitrate/isopropylmalate dehydrogenase family protein</fullName>
    </submittedName>
</protein>
<dbReference type="PANTHER" id="PTHR11835">
    <property type="entry name" value="DECARBOXYLATING DEHYDROGENASES-ISOCITRATE, ISOPROPYLMALATE, TARTRATE"/>
    <property type="match status" value="1"/>
</dbReference>
<evidence type="ECO:0000313" key="5">
    <source>
        <dbReference type="Proteomes" id="UP001501671"/>
    </source>
</evidence>
<dbReference type="SMART" id="SM01329">
    <property type="entry name" value="Iso_dh"/>
    <property type="match status" value="1"/>
</dbReference>
<proteinExistence type="inferred from homology"/>
<keyword evidence="2" id="KW-0560">Oxidoreductase</keyword>
<dbReference type="InterPro" id="IPR024084">
    <property type="entry name" value="IsoPropMal-DH-like_dom"/>
</dbReference>
<gene>
    <name evidence="4" type="ORF">GCM10023144_09590</name>
</gene>
<evidence type="ECO:0000259" key="3">
    <source>
        <dbReference type="SMART" id="SM01329"/>
    </source>
</evidence>
<sequence length="362" mass="39077">MSATGKLNFAVMAGDGIGPEITDVTVDVLQAAASRVGLPIGLERCLVGLRAYEKHKTTLPQETLDVLKEHPGWILGPTSAGEYPKDDPMRGHPSGYLRRNFSLFANVRPVKAWPQLNPLIPDLDITVIRENTEGFYPDRNLAWGYGEFMPTKDVALSLRVITQVACDRFARFSFEYAKATGQSKISIAHKRTALPQTEGLFIGAFERLSGEYSDIKLELLRVDTFSSAMPRDHRKYPLVATTNLFGDILSDQCSGLAGGVGIAPSLNASTTQAMSQAVHGTAPDIAGKGLANPSALILSTAMLLRWFYQNNGDARCKQAADLMEQSVRSTIDSGNTTPDLGGKATTGSFGKAVMQAIESQPV</sequence>
<evidence type="ECO:0000313" key="4">
    <source>
        <dbReference type="EMBL" id="GAA4326292.1"/>
    </source>
</evidence>
<dbReference type="EMBL" id="BAABFO010000003">
    <property type="protein sequence ID" value="GAA4326292.1"/>
    <property type="molecule type" value="Genomic_DNA"/>
</dbReference>
<dbReference type="InterPro" id="IPR019818">
    <property type="entry name" value="IsoCit/isopropylmalate_DH_CS"/>
</dbReference>
<dbReference type="Pfam" id="PF00180">
    <property type="entry name" value="Iso_dh"/>
    <property type="match status" value="1"/>
</dbReference>
<dbReference type="SUPFAM" id="SSF53659">
    <property type="entry name" value="Isocitrate/Isopropylmalate dehydrogenase-like"/>
    <property type="match status" value="1"/>
</dbReference>
<dbReference type="Proteomes" id="UP001501671">
    <property type="component" value="Unassembled WGS sequence"/>
</dbReference>
<evidence type="ECO:0000256" key="2">
    <source>
        <dbReference type="ARBA" id="ARBA00023002"/>
    </source>
</evidence>
<evidence type="ECO:0000256" key="1">
    <source>
        <dbReference type="ARBA" id="ARBA00007769"/>
    </source>
</evidence>
<feature type="domain" description="Isopropylmalate dehydrogenase-like" evidence="3">
    <location>
        <begin position="6"/>
        <end position="353"/>
    </location>
</feature>
<keyword evidence="5" id="KW-1185">Reference proteome</keyword>
<dbReference type="RefSeq" id="WP_345246877.1">
    <property type="nucleotide sequence ID" value="NZ_BAABFO010000003.1"/>
</dbReference>
<organism evidence="4 5">
    <name type="scientific">Pigmentiphaga soli</name>
    <dbReference type="NCBI Taxonomy" id="1007095"/>
    <lineage>
        <taxon>Bacteria</taxon>
        <taxon>Pseudomonadati</taxon>
        <taxon>Pseudomonadota</taxon>
        <taxon>Betaproteobacteria</taxon>
        <taxon>Burkholderiales</taxon>
        <taxon>Alcaligenaceae</taxon>
        <taxon>Pigmentiphaga</taxon>
    </lineage>
</organism>
<comment type="similarity">
    <text evidence="1">Belongs to the isocitrate and isopropylmalate dehydrogenases family.</text>
</comment>
<accession>A0ABP8GL30</accession>
<reference evidence="5" key="1">
    <citation type="journal article" date="2019" name="Int. J. Syst. Evol. Microbiol.">
        <title>The Global Catalogue of Microorganisms (GCM) 10K type strain sequencing project: providing services to taxonomists for standard genome sequencing and annotation.</title>
        <authorList>
            <consortium name="The Broad Institute Genomics Platform"/>
            <consortium name="The Broad Institute Genome Sequencing Center for Infectious Disease"/>
            <person name="Wu L."/>
            <person name="Ma J."/>
        </authorList>
    </citation>
    <scope>NUCLEOTIDE SEQUENCE [LARGE SCALE GENOMIC DNA]</scope>
    <source>
        <strain evidence="5">JCM 17666</strain>
    </source>
</reference>